<protein>
    <submittedName>
        <fullName evidence="5">Pseudopodium-enriched atypical kinase 1</fullName>
    </submittedName>
</protein>
<evidence type="ECO:0000313" key="6">
    <source>
        <dbReference type="Proteomes" id="UP000297703"/>
    </source>
</evidence>
<dbReference type="GO" id="GO:0000781">
    <property type="term" value="C:chromosome, telomeric region"/>
    <property type="evidence" value="ECO:0007669"/>
    <property type="project" value="TreeGrafter"/>
</dbReference>
<feature type="domain" description="KASH5-like coiled-coil" evidence="4">
    <location>
        <begin position="356"/>
        <end position="544"/>
    </location>
</feature>
<evidence type="ECO:0000256" key="2">
    <source>
        <dbReference type="SAM" id="MobiDB-lite"/>
    </source>
</evidence>
<sequence>MILFKQKSMMSSENVTNKRHHNPVDSICRKIKTIQMMDQVSNPALQIPKFQSRNFDSPQTNIKKNLEEILKKRTFKSHEATGPYFLSPSSDNIFSPCPQATGHRRCTSDFHTGSATCSIGKNKEKTRKSWLPMCQVESSPPLLKSGEANIRMGQRSAASNVECKDLTCKDNYLTSSPNLPFLTTVQKAECFAFQSPVVKRLSLSERGWRLSWANNADNTYDVSLICEEDLLTTIFCACDTERRGKVAVSKIVDYLRHTTSRGSEDSGLEELCNMLDPDKRDISMDLETYHAIMKEWIEDCKRKWEDTTKETTTNTEDSVFKLHESILTAKKTPARINITSGSLEALGGDVSKGDLETSDLITCVADLQFKNQKLQEENCKLKMAVEAVEDTNNRLMEDNEDLNSQVKSAQQSVMRAKSLKEELEEMKISLNISEEKRCNIVTQHKQLEKENQSLIIKISSLQEENIRNALDTDGLQKKIVELSKDAAELQMRVHIYENTVVNKDASLLKRDLDIQELKSTIVEYSSVIETLRVEKNKLVNDMQHMQQELISNGIDFPLIYKFNSSILERTNSLHSELALAQQSIEIAGIEWAALDETLDREVLLLLQGPEQMGENFKATIQKLQEEASEAEELVVTTLQWVADPEVNVRETCEKKLADLKQVLEEKINHWIKKLHLLEEHRESLDKEYVRMAGNLRRIRTEQLHFRKELSSRQHELEAAKQLQEEAVSRADVLGLQLQEATKQLEDSSKQVKDRDGALHSAWEEVRSLRSALEEAISEQRTLQAMNTALMSSCQILQEKDKEQKTPLLLHKIWGPRSRSGHWTSQDTLLEILMLVFCTSARCSGLGNPTAESKSVHKQ</sequence>
<dbReference type="GO" id="GO:0034397">
    <property type="term" value="P:telomere localization"/>
    <property type="evidence" value="ECO:0007669"/>
    <property type="project" value="InterPro"/>
</dbReference>
<feature type="coiled-coil region" evidence="1">
    <location>
        <begin position="613"/>
        <end position="680"/>
    </location>
</feature>
<reference evidence="5 6" key="2">
    <citation type="submission" date="2019-04" db="EMBL/GenBank/DDBJ databases">
        <title>The genome sequence of big-headed turtle.</title>
        <authorList>
            <person name="Gong S."/>
        </authorList>
    </citation>
    <scope>NUCLEOTIDE SEQUENCE [LARGE SCALE GENOMIC DNA]</scope>
    <source>
        <strain evidence="5">DO16091913</strain>
        <tissue evidence="5">Muscle</tissue>
    </source>
</reference>
<dbReference type="OrthoDB" id="10062605at2759"/>
<comment type="caution">
    <text evidence="5">The sequence shown here is derived from an EMBL/GenBank/DDBJ whole genome shotgun (WGS) entry which is preliminary data.</text>
</comment>
<dbReference type="GO" id="GO:0051225">
    <property type="term" value="P:spindle assembly"/>
    <property type="evidence" value="ECO:0007669"/>
    <property type="project" value="TreeGrafter"/>
</dbReference>
<dbReference type="GO" id="GO:0070840">
    <property type="term" value="F:dynein complex binding"/>
    <property type="evidence" value="ECO:0007669"/>
    <property type="project" value="TreeGrafter"/>
</dbReference>
<proteinExistence type="predicted"/>
<keyword evidence="5" id="KW-0808">Transferase</keyword>
<keyword evidence="6" id="KW-1185">Reference proteome</keyword>
<feature type="coiled-coil region" evidence="1">
    <location>
        <begin position="706"/>
        <end position="750"/>
    </location>
</feature>
<evidence type="ECO:0000259" key="3">
    <source>
        <dbReference type="Pfam" id="PF14658"/>
    </source>
</evidence>
<evidence type="ECO:0000259" key="4">
    <source>
        <dbReference type="Pfam" id="PF14662"/>
    </source>
</evidence>
<evidence type="ECO:0000313" key="5">
    <source>
        <dbReference type="EMBL" id="TFK01793.1"/>
    </source>
</evidence>
<dbReference type="STRING" id="55544.A0A4D9E3X0"/>
<dbReference type="Proteomes" id="UP000297703">
    <property type="component" value="Unassembled WGS sequence"/>
</dbReference>
<dbReference type="GO" id="GO:0007015">
    <property type="term" value="P:actin filament organization"/>
    <property type="evidence" value="ECO:0007669"/>
    <property type="project" value="TreeGrafter"/>
</dbReference>
<dbReference type="GO" id="GO:0005640">
    <property type="term" value="C:nuclear outer membrane"/>
    <property type="evidence" value="ECO:0007669"/>
    <property type="project" value="TreeGrafter"/>
</dbReference>
<dbReference type="InterPro" id="IPR028170">
    <property type="entry name" value="KASH5"/>
</dbReference>
<feature type="coiled-coil region" evidence="1">
    <location>
        <begin position="374"/>
        <end position="548"/>
    </location>
</feature>
<dbReference type="InterPro" id="IPR028168">
    <property type="entry name" value="KASH5_CC"/>
</dbReference>
<dbReference type="GO" id="GO:0051653">
    <property type="term" value="P:spindle localization"/>
    <property type="evidence" value="ECO:0007669"/>
    <property type="project" value="TreeGrafter"/>
</dbReference>
<feature type="region of interest" description="Disordered" evidence="2">
    <location>
        <begin position="1"/>
        <end position="20"/>
    </location>
</feature>
<reference evidence="5 6" key="1">
    <citation type="submission" date="2019-04" db="EMBL/GenBank/DDBJ databases">
        <title>Draft genome of the big-headed turtle Platysternon megacephalum.</title>
        <authorList>
            <person name="Gong S."/>
        </authorList>
    </citation>
    <scope>NUCLEOTIDE SEQUENCE [LARGE SCALE GENOMIC DNA]</scope>
    <source>
        <strain evidence="5">DO16091913</strain>
        <tissue evidence="5">Muscle</tissue>
    </source>
</reference>
<evidence type="ECO:0000256" key="1">
    <source>
        <dbReference type="SAM" id="Coils"/>
    </source>
</evidence>
<feature type="domain" description="Protein KASH5 EF-hand-like" evidence="3">
    <location>
        <begin position="233"/>
        <end position="297"/>
    </location>
</feature>
<gene>
    <name evidence="5" type="ORF">DR999_PMT15948</name>
</gene>
<dbReference type="GO" id="GO:0090220">
    <property type="term" value="P:chromosome localization to nuclear envelope involved in homologous chromosome segregation"/>
    <property type="evidence" value="ECO:0007669"/>
    <property type="project" value="TreeGrafter"/>
</dbReference>
<dbReference type="PANTHER" id="PTHR47300">
    <property type="entry name" value="PROTEIN KASH5"/>
    <property type="match status" value="1"/>
</dbReference>
<dbReference type="EMBL" id="QXTE01000210">
    <property type="protein sequence ID" value="TFK01793.1"/>
    <property type="molecule type" value="Genomic_DNA"/>
</dbReference>
<dbReference type="Pfam" id="PF14662">
    <property type="entry name" value="KASH_CCD"/>
    <property type="match status" value="1"/>
</dbReference>
<keyword evidence="5" id="KW-0418">Kinase</keyword>
<dbReference type="InterPro" id="IPR039508">
    <property type="entry name" value="KASH5_EF-hand-like_dom"/>
</dbReference>
<dbReference type="AlphaFoldDB" id="A0A4D9E3X0"/>
<dbReference type="GO" id="GO:0016301">
    <property type="term" value="F:kinase activity"/>
    <property type="evidence" value="ECO:0007669"/>
    <property type="project" value="UniProtKB-KW"/>
</dbReference>
<dbReference type="GO" id="GO:0034993">
    <property type="term" value="C:meiotic nuclear membrane microtubule tethering complex"/>
    <property type="evidence" value="ECO:0007669"/>
    <property type="project" value="InterPro"/>
</dbReference>
<dbReference type="Pfam" id="PF14658">
    <property type="entry name" value="EF-hand_9"/>
    <property type="match status" value="1"/>
</dbReference>
<keyword evidence="1" id="KW-0175">Coiled coil</keyword>
<name>A0A4D9E3X0_9SAUR</name>
<organism evidence="5 6">
    <name type="scientific">Platysternon megacephalum</name>
    <name type="common">big-headed turtle</name>
    <dbReference type="NCBI Taxonomy" id="55544"/>
    <lineage>
        <taxon>Eukaryota</taxon>
        <taxon>Metazoa</taxon>
        <taxon>Chordata</taxon>
        <taxon>Craniata</taxon>
        <taxon>Vertebrata</taxon>
        <taxon>Euteleostomi</taxon>
        <taxon>Archelosauria</taxon>
        <taxon>Testudinata</taxon>
        <taxon>Testudines</taxon>
        <taxon>Cryptodira</taxon>
        <taxon>Durocryptodira</taxon>
        <taxon>Testudinoidea</taxon>
        <taxon>Platysternidae</taxon>
        <taxon>Platysternon</taxon>
    </lineage>
</organism>
<accession>A0A4D9E3X0</accession>
<dbReference type="GO" id="GO:0000800">
    <property type="term" value="C:lateral element"/>
    <property type="evidence" value="ECO:0007669"/>
    <property type="project" value="TreeGrafter"/>
</dbReference>
<dbReference type="GO" id="GO:0090619">
    <property type="term" value="C:meiotic spindle pole"/>
    <property type="evidence" value="ECO:0007669"/>
    <property type="project" value="TreeGrafter"/>
</dbReference>
<dbReference type="PANTHER" id="PTHR47300:SF1">
    <property type="entry name" value="PROTEIN KASH5"/>
    <property type="match status" value="1"/>
</dbReference>
<dbReference type="GO" id="GO:0007129">
    <property type="term" value="P:homologous chromosome pairing at meiosis"/>
    <property type="evidence" value="ECO:0007669"/>
    <property type="project" value="TreeGrafter"/>
</dbReference>